<dbReference type="AlphaFoldDB" id="A0A9N8ZVC2"/>
<proteinExistence type="predicted"/>
<name>A0A9N8ZVC2_9GLOM</name>
<protein>
    <submittedName>
        <fullName evidence="1">8304_t:CDS:1</fullName>
    </submittedName>
</protein>
<sequence length="199" mass="22814">MNNCNFSELAQQFYENSSVNETDNRFSNSNFFLIEQSNPRLNPQIQVDEADDSLENAMTKNQQNIQQNIQQNLLCPFPPYNVNANYAQTSEVDNETISLSASPHPQHYVPNTNDYFAHGSQPSHGLRKHKNVTDACQNCKTSHQRCETEQIELESVIRFHIKFNGNPTDFTIKFSGCPTDFTIKFNGYPKDFAIQFNGY</sequence>
<accession>A0A9N8ZVC2</accession>
<comment type="caution">
    <text evidence="1">The sequence shown here is derived from an EMBL/GenBank/DDBJ whole genome shotgun (WGS) entry which is preliminary data.</text>
</comment>
<reference evidence="1" key="1">
    <citation type="submission" date="2021-06" db="EMBL/GenBank/DDBJ databases">
        <authorList>
            <person name="Kallberg Y."/>
            <person name="Tangrot J."/>
            <person name="Rosling A."/>
        </authorList>
    </citation>
    <scope>NUCLEOTIDE SEQUENCE</scope>
    <source>
        <strain evidence="1">IN212</strain>
    </source>
</reference>
<dbReference type="EMBL" id="CAJVPZ010002214">
    <property type="protein sequence ID" value="CAG8508432.1"/>
    <property type="molecule type" value="Genomic_DNA"/>
</dbReference>
<keyword evidence="2" id="KW-1185">Reference proteome</keyword>
<evidence type="ECO:0000313" key="1">
    <source>
        <dbReference type="EMBL" id="CAG8508432.1"/>
    </source>
</evidence>
<gene>
    <name evidence="1" type="ORF">RFULGI_LOCUS2779</name>
</gene>
<evidence type="ECO:0000313" key="2">
    <source>
        <dbReference type="Proteomes" id="UP000789396"/>
    </source>
</evidence>
<dbReference type="OrthoDB" id="2446355at2759"/>
<dbReference type="Proteomes" id="UP000789396">
    <property type="component" value="Unassembled WGS sequence"/>
</dbReference>
<organism evidence="1 2">
    <name type="scientific">Racocetra fulgida</name>
    <dbReference type="NCBI Taxonomy" id="60492"/>
    <lineage>
        <taxon>Eukaryota</taxon>
        <taxon>Fungi</taxon>
        <taxon>Fungi incertae sedis</taxon>
        <taxon>Mucoromycota</taxon>
        <taxon>Glomeromycotina</taxon>
        <taxon>Glomeromycetes</taxon>
        <taxon>Diversisporales</taxon>
        <taxon>Gigasporaceae</taxon>
        <taxon>Racocetra</taxon>
    </lineage>
</organism>